<keyword evidence="1" id="KW-0812">Transmembrane</keyword>
<organism evidence="2 3">
    <name type="scientific">Ciona intestinalis</name>
    <name type="common">Transparent sea squirt</name>
    <name type="synonym">Ascidia intestinalis</name>
    <dbReference type="NCBI Taxonomy" id="7719"/>
    <lineage>
        <taxon>Eukaryota</taxon>
        <taxon>Metazoa</taxon>
        <taxon>Chordata</taxon>
        <taxon>Tunicata</taxon>
        <taxon>Ascidiacea</taxon>
        <taxon>Phlebobranchia</taxon>
        <taxon>Cionidae</taxon>
        <taxon>Ciona</taxon>
    </lineage>
</organism>
<dbReference type="GeneID" id="100181106"/>
<reference evidence="2" key="3">
    <citation type="submission" date="2025-09" db="UniProtKB">
        <authorList>
            <consortium name="Ensembl"/>
        </authorList>
    </citation>
    <scope>IDENTIFICATION</scope>
</reference>
<accession>A0A1W2WBW7</accession>
<dbReference type="HOGENOM" id="CLU_2222277_0_0_1"/>
<protein>
    <submittedName>
        <fullName evidence="2">Uncharacterized LOC100181106</fullName>
    </submittedName>
</protein>
<keyword evidence="3" id="KW-1185">Reference proteome</keyword>
<proteinExistence type="predicted"/>
<name>H2XSQ1_CIOIN</name>
<evidence type="ECO:0000256" key="1">
    <source>
        <dbReference type="SAM" id="Phobius"/>
    </source>
</evidence>
<keyword evidence="1" id="KW-0472">Membrane</keyword>
<gene>
    <name evidence="2" type="primary">LOC100181106</name>
</gene>
<dbReference type="Ensembl" id="ENSCINT00000036541.1">
    <property type="protein sequence ID" value="ENSCINP00000032685.1"/>
    <property type="gene ID" value="ENSCING00000020557.1"/>
</dbReference>
<dbReference type="InParanoid" id="H2XSQ1"/>
<dbReference type="Proteomes" id="UP000008144">
    <property type="component" value="Unassembled WGS sequence"/>
</dbReference>
<reference evidence="2" key="2">
    <citation type="submission" date="2025-08" db="UniProtKB">
        <authorList>
            <consortium name="Ensembl"/>
        </authorList>
    </citation>
    <scope>IDENTIFICATION</scope>
</reference>
<dbReference type="RefSeq" id="XP_002128277.2">
    <property type="nucleotide sequence ID" value="XM_002128241.5"/>
</dbReference>
<reference evidence="3" key="1">
    <citation type="journal article" date="2002" name="Science">
        <title>The draft genome of Ciona intestinalis: insights into chordate and vertebrate origins.</title>
        <authorList>
            <person name="Dehal P."/>
            <person name="Satou Y."/>
            <person name="Campbell R.K."/>
            <person name="Chapman J."/>
            <person name="Degnan B."/>
            <person name="De Tomaso A."/>
            <person name="Davidson B."/>
            <person name="Di Gregorio A."/>
            <person name="Gelpke M."/>
            <person name="Goodstein D.M."/>
            <person name="Harafuji N."/>
            <person name="Hastings K.E."/>
            <person name="Ho I."/>
            <person name="Hotta K."/>
            <person name="Huang W."/>
            <person name="Kawashima T."/>
            <person name="Lemaire P."/>
            <person name="Martinez D."/>
            <person name="Meinertzhagen I.A."/>
            <person name="Necula S."/>
            <person name="Nonaka M."/>
            <person name="Putnam N."/>
            <person name="Rash S."/>
            <person name="Saiga H."/>
            <person name="Satake M."/>
            <person name="Terry A."/>
            <person name="Yamada L."/>
            <person name="Wang H.G."/>
            <person name="Awazu S."/>
            <person name="Azumi K."/>
            <person name="Boore J."/>
            <person name="Branno M."/>
            <person name="Chin-Bow S."/>
            <person name="DeSantis R."/>
            <person name="Doyle S."/>
            <person name="Francino P."/>
            <person name="Keys D.N."/>
            <person name="Haga S."/>
            <person name="Hayashi H."/>
            <person name="Hino K."/>
            <person name="Imai K.S."/>
            <person name="Inaba K."/>
            <person name="Kano S."/>
            <person name="Kobayashi K."/>
            <person name="Kobayashi M."/>
            <person name="Lee B.I."/>
            <person name="Makabe K.W."/>
            <person name="Manohar C."/>
            <person name="Matassi G."/>
            <person name="Medina M."/>
            <person name="Mochizuki Y."/>
            <person name="Mount S."/>
            <person name="Morishita T."/>
            <person name="Miura S."/>
            <person name="Nakayama A."/>
            <person name="Nishizaka S."/>
            <person name="Nomoto H."/>
            <person name="Ohta F."/>
            <person name="Oishi K."/>
            <person name="Rigoutsos I."/>
            <person name="Sano M."/>
            <person name="Sasaki A."/>
            <person name="Sasakura Y."/>
            <person name="Shoguchi E."/>
            <person name="Shin-i T."/>
            <person name="Spagnuolo A."/>
            <person name="Stainier D."/>
            <person name="Suzuki M.M."/>
            <person name="Tassy O."/>
            <person name="Takatori N."/>
            <person name="Tokuoka M."/>
            <person name="Yagi K."/>
            <person name="Yoshizaki F."/>
            <person name="Wada S."/>
            <person name="Zhang C."/>
            <person name="Hyatt P.D."/>
            <person name="Larimer F."/>
            <person name="Detter C."/>
            <person name="Doggett N."/>
            <person name="Glavina T."/>
            <person name="Hawkins T."/>
            <person name="Richardson P."/>
            <person name="Lucas S."/>
            <person name="Kohara Y."/>
            <person name="Levine M."/>
            <person name="Satoh N."/>
            <person name="Rokhsar D.S."/>
        </authorList>
    </citation>
    <scope>NUCLEOTIDE SEQUENCE [LARGE SCALE GENOMIC DNA]</scope>
</reference>
<dbReference type="AlphaFoldDB" id="H2XSQ1"/>
<feature type="transmembrane region" description="Helical" evidence="1">
    <location>
        <begin position="38"/>
        <end position="59"/>
    </location>
</feature>
<sequence length="106" mass="11894">MSTTKSTTKQPSTPTTIEDSVINEAKILLERFGTGTSAAIVLVVFVAIILVMFCLCKCCRKSKYALLKQRMLRDYGREKDFLLTEKGGGYKSDRLTLLDQSSEDEF</sequence>
<evidence type="ECO:0000313" key="3">
    <source>
        <dbReference type="Proteomes" id="UP000008144"/>
    </source>
</evidence>
<keyword evidence="1" id="KW-1133">Transmembrane helix</keyword>
<evidence type="ECO:0000313" key="2">
    <source>
        <dbReference type="Ensembl" id="ENSCINP00000032685.1"/>
    </source>
</evidence>
<accession>H2XSQ1</accession>
<dbReference type="KEGG" id="cin:100181106"/>